<reference evidence="1 2" key="1">
    <citation type="submission" date="2020-02" db="EMBL/GenBank/DDBJ databases">
        <title>Acidophilic actinobacteria isolated from forest soil.</title>
        <authorList>
            <person name="Golinska P."/>
        </authorList>
    </citation>
    <scope>NUCLEOTIDE SEQUENCE [LARGE SCALE GENOMIC DNA]</scope>
    <source>
        <strain evidence="1 2">NL8</strain>
    </source>
</reference>
<evidence type="ECO:0000313" key="1">
    <source>
        <dbReference type="EMBL" id="MBS2546235.1"/>
    </source>
</evidence>
<dbReference type="RefSeq" id="WP_212007885.1">
    <property type="nucleotide sequence ID" value="NZ_JAAFYZ010000010.1"/>
</dbReference>
<dbReference type="Proteomes" id="UP000730482">
    <property type="component" value="Unassembled WGS sequence"/>
</dbReference>
<proteinExistence type="predicted"/>
<protein>
    <submittedName>
        <fullName evidence="1">Uncharacterized protein</fullName>
    </submittedName>
</protein>
<evidence type="ECO:0000313" key="2">
    <source>
        <dbReference type="Proteomes" id="UP000730482"/>
    </source>
</evidence>
<name>A0ABS5KJT6_9ACTN</name>
<organism evidence="1 2">
    <name type="scientific">Catenulispora pinistramenti</name>
    <dbReference type="NCBI Taxonomy" id="2705254"/>
    <lineage>
        <taxon>Bacteria</taxon>
        <taxon>Bacillati</taxon>
        <taxon>Actinomycetota</taxon>
        <taxon>Actinomycetes</taxon>
        <taxon>Catenulisporales</taxon>
        <taxon>Catenulisporaceae</taxon>
        <taxon>Catenulispora</taxon>
    </lineage>
</organism>
<keyword evidence="2" id="KW-1185">Reference proteome</keyword>
<gene>
    <name evidence="1" type="ORF">KGQ19_05070</name>
</gene>
<comment type="caution">
    <text evidence="1">The sequence shown here is derived from an EMBL/GenBank/DDBJ whole genome shotgun (WGS) entry which is preliminary data.</text>
</comment>
<dbReference type="EMBL" id="JAAFYZ010000010">
    <property type="protein sequence ID" value="MBS2546235.1"/>
    <property type="molecule type" value="Genomic_DNA"/>
</dbReference>
<accession>A0ABS5KJT6</accession>
<sequence length="222" mass="23460">MAIDAKAVVFVGLPEIAKIVGLTRTRIHEIADNADSALRVLGKNDAVIGGRPAWLLSPLLARLVAAGYEPRDAVVAALREKRSVPAGSIPVGIAEAAEILRTSVETTRSRVEAGTSAAVLFKFGRDRALDLNELVAKAAERGHSIDHQAAQKWRQINSGGTAKLGVVASVRLVCGTTDDDQDIALREAVRLLQSPELLNAALSTLGLRVVATTVESIEPLPI</sequence>